<sequence length="110" mass="12388">MYDHIVALLPCVRSFDPNAVLYESATVRRRGESTAMCYMCLAERLEDLYEETETPQPDAWLELALYRKNGRRHVMIITMAGFVVALLPGVGSLVTGIFQAVVAYLARKHP</sequence>
<comment type="caution">
    <text evidence="2">The sequence shown here is derived from an EMBL/GenBank/DDBJ whole genome shotgun (WGS) entry which is preliminary data.</text>
</comment>
<dbReference type="AlphaFoldDB" id="A0A9W8QKA1"/>
<evidence type="ECO:0000313" key="2">
    <source>
        <dbReference type="EMBL" id="KAJ4158719.1"/>
    </source>
</evidence>
<organism evidence="2 3">
    <name type="scientific">Akanthomyces muscarius</name>
    <name type="common">Entomopathogenic fungus</name>
    <name type="synonym">Lecanicillium muscarium</name>
    <dbReference type="NCBI Taxonomy" id="2231603"/>
    <lineage>
        <taxon>Eukaryota</taxon>
        <taxon>Fungi</taxon>
        <taxon>Dikarya</taxon>
        <taxon>Ascomycota</taxon>
        <taxon>Pezizomycotina</taxon>
        <taxon>Sordariomycetes</taxon>
        <taxon>Hypocreomycetidae</taxon>
        <taxon>Hypocreales</taxon>
        <taxon>Cordycipitaceae</taxon>
        <taxon>Akanthomyces</taxon>
    </lineage>
</organism>
<keyword evidence="1" id="KW-0472">Membrane</keyword>
<proteinExistence type="predicted"/>
<keyword evidence="1" id="KW-1133">Transmembrane helix</keyword>
<evidence type="ECO:0000256" key="1">
    <source>
        <dbReference type="SAM" id="Phobius"/>
    </source>
</evidence>
<protein>
    <submittedName>
        <fullName evidence="2">Uncharacterized protein</fullName>
    </submittedName>
</protein>
<dbReference type="RefSeq" id="XP_056057086.1">
    <property type="nucleotide sequence ID" value="XM_056202533.1"/>
</dbReference>
<dbReference type="Proteomes" id="UP001144673">
    <property type="component" value="Unassembled WGS sequence"/>
</dbReference>
<dbReference type="KEGG" id="amus:LMH87_009233"/>
<keyword evidence="3" id="KW-1185">Reference proteome</keyword>
<keyword evidence="1" id="KW-0812">Transmembrane</keyword>
<dbReference type="GeneID" id="80896392"/>
<feature type="transmembrane region" description="Helical" evidence="1">
    <location>
        <begin position="74"/>
        <end position="106"/>
    </location>
</feature>
<accession>A0A9W8QKA1</accession>
<gene>
    <name evidence="2" type="ORF">LMH87_009233</name>
</gene>
<reference evidence="2" key="1">
    <citation type="journal article" date="2023" name="Access Microbiol">
        <title>De-novo genome assembly for Akanthomyces muscarius, a biocontrol agent of insect agricultural pests.</title>
        <authorList>
            <person name="Erdos Z."/>
            <person name="Studholme D.J."/>
            <person name="Raymond B."/>
            <person name="Sharma M."/>
        </authorList>
    </citation>
    <scope>NUCLEOTIDE SEQUENCE</scope>
    <source>
        <strain evidence="2">Ve6</strain>
    </source>
</reference>
<dbReference type="EMBL" id="JAJHUN010000006">
    <property type="protein sequence ID" value="KAJ4158719.1"/>
    <property type="molecule type" value="Genomic_DNA"/>
</dbReference>
<evidence type="ECO:0000313" key="3">
    <source>
        <dbReference type="Proteomes" id="UP001144673"/>
    </source>
</evidence>
<name>A0A9W8QKA1_AKAMU</name>